<reference evidence="1 2" key="1">
    <citation type="submission" date="2007-03" db="EMBL/GenBank/DDBJ databases">
        <authorList>
            <person name="Fulton L."/>
            <person name="Clifton S."/>
            <person name="Fulton B."/>
            <person name="Xu J."/>
            <person name="Minx P."/>
            <person name="Pepin K.H."/>
            <person name="Johnson M."/>
            <person name="Thiruvilangam P."/>
            <person name="Bhonagiri V."/>
            <person name="Nash W.E."/>
            <person name="Mardis E.R."/>
            <person name="Wilson R.K."/>
        </authorList>
    </citation>
    <scope>NUCLEOTIDE SEQUENCE [LARGE SCALE GENOMIC DNA]</scope>
    <source>
        <strain evidence="1 2">DSM 13814</strain>
    </source>
</reference>
<evidence type="ECO:0000313" key="2">
    <source>
        <dbReference type="Proteomes" id="UP000004016"/>
    </source>
</evidence>
<dbReference type="AlphaFoldDB" id="A6BEF4"/>
<gene>
    <name evidence="1" type="ORF">DORLON_00671</name>
</gene>
<evidence type="ECO:0000313" key="1">
    <source>
        <dbReference type="EMBL" id="EDM63993.1"/>
    </source>
</evidence>
<accession>A6BEF4</accession>
<protein>
    <submittedName>
        <fullName evidence="1">Uncharacterized protein</fullName>
    </submittedName>
</protein>
<comment type="caution">
    <text evidence="1">The sequence shown here is derived from an EMBL/GenBank/DDBJ whole genome shotgun (WGS) entry which is preliminary data.</text>
</comment>
<dbReference type="HOGENOM" id="CLU_3364665_0_0_9"/>
<organism evidence="1 2">
    <name type="scientific">Dorea longicatena DSM 13814</name>
    <dbReference type="NCBI Taxonomy" id="411462"/>
    <lineage>
        <taxon>Bacteria</taxon>
        <taxon>Bacillati</taxon>
        <taxon>Bacillota</taxon>
        <taxon>Clostridia</taxon>
        <taxon>Lachnospirales</taxon>
        <taxon>Lachnospiraceae</taxon>
        <taxon>Dorea</taxon>
    </lineage>
</organism>
<dbReference type="EMBL" id="AAXB02000002">
    <property type="protein sequence ID" value="EDM63993.1"/>
    <property type="molecule type" value="Genomic_DNA"/>
</dbReference>
<name>A6BEF4_9FIRM</name>
<dbReference type="Proteomes" id="UP000004016">
    <property type="component" value="Unassembled WGS sequence"/>
</dbReference>
<reference evidence="1 2" key="2">
    <citation type="submission" date="2007-04" db="EMBL/GenBank/DDBJ databases">
        <title>Draft genome sequence of Dorea longicatena (DSM 13814).</title>
        <authorList>
            <person name="Sudarsanam P."/>
            <person name="Ley R."/>
            <person name="Guruge J."/>
            <person name="Turnbaugh P.J."/>
            <person name="Mahowald M."/>
            <person name="Liep D."/>
            <person name="Gordon J."/>
        </authorList>
    </citation>
    <scope>NUCLEOTIDE SEQUENCE [LARGE SCALE GENOMIC DNA]</scope>
    <source>
        <strain evidence="1 2">DSM 13814</strain>
    </source>
</reference>
<sequence>MTFSYSVFNINKCSKKADQNSYMMLPDNPFIFVNM</sequence>
<proteinExistence type="predicted"/>